<proteinExistence type="predicted"/>
<evidence type="ECO:0000313" key="2">
    <source>
        <dbReference type="Proteomes" id="UP000238007"/>
    </source>
</evidence>
<dbReference type="AlphaFoldDB" id="A0A2T0VZV2"/>
<reference evidence="1 2" key="1">
    <citation type="submission" date="2018-03" db="EMBL/GenBank/DDBJ databases">
        <title>Genomic Encyclopedia of Archaeal and Bacterial Type Strains, Phase II (KMG-II): from individual species to whole genera.</title>
        <authorList>
            <person name="Goeker M."/>
        </authorList>
    </citation>
    <scope>NUCLEOTIDE SEQUENCE [LARGE SCALE GENOMIC DNA]</scope>
    <source>
        <strain evidence="1 2">DSM 101533</strain>
    </source>
</reference>
<protein>
    <submittedName>
        <fullName evidence="1">Uncharacterized protein</fullName>
    </submittedName>
</protein>
<comment type="caution">
    <text evidence="1">The sequence shown here is derived from an EMBL/GenBank/DDBJ whole genome shotgun (WGS) entry which is preliminary data.</text>
</comment>
<evidence type="ECO:0000313" key="1">
    <source>
        <dbReference type="EMBL" id="PRY78044.1"/>
    </source>
</evidence>
<dbReference type="EMBL" id="PVTP01000004">
    <property type="protein sequence ID" value="PRY78044.1"/>
    <property type="molecule type" value="Genomic_DNA"/>
</dbReference>
<gene>
    <name evidence="1" type="ORF">CLV80_1045</name>
</gene>
<dbReference type="RefSeq" id="WP_106356196.1">
    <property type="nucleotide sequence ID" value="NZ_PVTP01000004.1"/>
</dbReference>
<dbReference type="Proteomes" id="UP000238007">
    <property type="component" value="Unassembled WGS sequence"/>
</dbReference>
<name>A0A2T0VZV2_9RHOB</name>
<organism evidence="1 2">
    <name type="scientific">Yoonia maritima</name>
    <dbReference type="NCBI Taxonomy" id="1435347"/>
    <lineage>
        <taxon>Bacteria</taxon>
        <taxon>Pseudomonadati</taxon>
        <taxon>Pseudomonadota</taxon>
        <taxon>Alphaproteobacteria</taxon>
        <taxon>Rhodobacterales</taxon>
        <taxon>Paracoccaceae</taxon>
        <taxon>Yoonia</taxon>
    </lineage>
</organism>
<sequence length="72" mass="8355">MTLLDERPITDAMLHAFVDGQLDDALMTKVEAYLDKHPERIADLQTWTQQNTAIQKLYTYRDVPPRIAKLPE</sequence>
<keyword evidence="2" id="KW-1185">Reference proteome</keyword>
<dbReference type="OrthoDB" id="7187254at2"/>
<accession>A0A2T0VZV2</accession>